<sequence length="249" mass="27310">MLLRSLFSAVLLLLPITAQAATFERCGKTEIAVASAALRGAGDIVLSAAATVSDSDAYRRWFGRYDSLRAETVRRNLKAINRALISDEMAVVCPAFGEDGCLRDTYANVYPDEPYIINLCPAFFRQPNMHAHPPGAPELEFGTREGTIIHEMSHFRVVADTEDLCYSRSDCSAMAERDPAGAIRNADSYQYFAEDVTFYPLPAEDMEALEDTALEDPATPLDRTLPPRSFSTGPGEACLTCRLSPAIDE</sequence>
<dbReference type="EMBL" id="JAAGAB010000002">
    <property type="protein sequence ID" value="NDV01273.1"/>
    <property type="molecule type" value="Genomic_DNA"/>
</dbReference>
<keyword evidence="11" id="KW-1185">Reference proteome</keyword>
<dbReference type="InterPro" id="IPR029463">
    <property type="entry name" value="Lys_MEP"/>
</dbReference>
<evidence type="ECO:0000256" key="1">
    <source>
        <dbReference type="ARBA" id="ARBA00001947"/>
    </source>
</evidence>
<feature type="signal peptide" evidence="8">
    <location>
        <begin position="1"/>
        <end position="20"/>
    </location>
</feature>
<dbReference type="Pfam" id="PF14521">
    <property type="entry name" value="Aspzincin_M35"/>
    <property type="match status" value="1"/>
</dbReference>
<feature type="domain" description="Lysine-specific metallo-endopeptidase" evidence="9">
    <location>
        <begin position="50"/>
        <end position="194"/>
    </location>
</feature>
<keyword evidence="6" id="KW-0862">Zinc</keyword>
<keyword evidence="5" id="KW-0378">Hydrolase</keyword>
<evidence type="ECO:0000313" key="11">
    <source>
        <dbReference type="Proteomes" id="UP000474757"/>
    </source>
</evidence>
<keyword evidence="3 10" id="KW-0645">Protease</keyword>
<dbReference type="GO" id="GO:0006508">
    <property type="term" value="P:proteolysis"/>
    <property type="evidence" value="ECO:0007669"/>
    <property type="project" value="UniProtKB-KW"/>
</dbReference>
<comment type="caution">
    <text evidence="10">The sequence shown here is derived from an EMBL/GenBank/DDBJ whole genome shotgun (WGS) entry which is preliminary data.</text>
</comment>
<dbReference type="Proteomes" id="UP000474757">
    <property type="component" value="Unassembled WGS sequence"/>
</dbReference>
<name>A0A6B2JIP8_9RHOB</name>
<evidence type="ECO:0000256" key="4">
    <source>
        <dbReference type="ARBA" id="ARBA00022723"/>
    </source>
</evidence>
<dbReference type="SUPFAM" id="SSF55486">
    <property type="entry name" value="Metalloproteases ('zincins'), catalytic domain"/>
    <property type="match status" value="1"/>
</dbReference>
<evidence type="ECO:0000259" key="9">
    <source>
        <dbReference type="SMART" id="SM01351"/>
    </source>
</evidence>
<dbReference type="InterPro" id="IPR024079">
    <property type="entry name" value="MetalloPept_cat_dom_sf"/>
</dbReference>
<evidence type="ECO:0000256" key="7">
    <source>
        <dbReference type="ARBA" id="ARBA00023049"/>
    </source>
</evidence>
<dbReference type="RefSeq" id="WP_163892847.1">
    <property type="nucleotide sequence ID" value="NZ_JAAFYS010000002.1"/>
</dbReference>
<keyword evidence="4" id="KW-0479">Metal-binding</keyword>
<comment type="similarity">
    <text evidence="2">Belongs to the peptidase M35 family.</text>
</comment>
<accession>A0A6B2JIP8</accession>
<reference evidence="10 11" key="1">
    <citation type="submission" date="2020-02" db="EMBL/GenBank/DDBJ databases">
        <title>Pseudoroseicyclus tamarix, sp. nov., isolated from offshore sediment of a Tamarix chinensis forest.</title>
        <authorList>
            <person name="Gai Y."/>
        </authorList>
    </citation>
    <scope>NUCLEOTIDE SEQUENCE [LARGE SCALE GENOMIC DNA]</scope>
    <source>
        <strain evidence="10 11">CLL3-39</strain>
    </source>
</reference>
<dbReference type="Gene3D" id="3.40.390.10">
    <property type="entry name" value="Collagenase (Catalytic Domain)"/>
    <property type="match status" value="1"/>
</dbReference>
<evidence type="ECO:0000256" key="3">
    <source>
        <dbReference type="ARBA" id="ARBA00022670"/>
    </source>
</evidence>
<feature type="chain" id="PRO_5025490411" evidence="8">
    <location>
        <begin position="21"/>
        <end position="249"/>
    </location>
</feature>
<evidence type="ECO:0000256" key="6">
    <source>
        <dbReference type="ARBA" id="ARBA00022833"/>
    </source>
</evidence>
<evidence type="ECO:0000313" key="10">
    <source>
        <dbReference type="EMBL" id="NDV01273.1"/>
    </source>
</evidence>
<dbReference type="GO" id="GO:0004222">
    <property type="term" value="F:metalloendopeptidase activity"/>
    <property type="evidence" value="ECO:0007669"/>
    <property type="project" value="InterPro"/>
</dbReference>
<dbReference type="AlphaFoldDB" id="A0A6B2JIP8"/>
<dbReference type="GO" id="GO:0046872">
    <property type="term" value="F:metal ion binding"/>
    <property type="evidence" value="ECO:0007669"/>
    <property type="project" value="UniProtKB-KW"/>
</dbReference>
<keyword evidence="7" id="KW-0482">Metalloprotease</keyword>
<evidence type="ECO:0000256" key="5">
    <source>
        <dbReference type="ARBA" id="ARBA00022801"/>
    </source>
</evidence>
<gene>
    <name evidence="10" type="ORF">GZA08_09890</name>
</gene>
<dbReference type="SMART" id="SM01351">
    <property type="entry name" value="Aspzincin_M35"/>
    <property type="match status" value="1"/>
</dbReference>
<dbReference type="PANTHER" id="PTHR37016:SF3">
    <property type="entry name" value="NEUTRAL PROTEASE 2-RELATED"/>
    <property type="match status" value="1"/>
</dbReference>
<keyword evidence="8" id="KW-0732">Signal</keyword>
<dbReference type="InterPro" id="IPR050414">
    <property type="entry name" value="Fungal_M35_metalloproteases"/>
</dbReference>
<proteinExistence type="inferred from homology"/>
<dbReference type="PANTHER" id="PTHR37016">
    <property type="match status" value="1"/>
</dbReference>
<evidence type="ECO:0000256" key="2">
    <source>
        <dbReference type="ARBA" id="ARBA00010279"/>
    </source>
</evidence>
<organism evidence="10 11">
    <name type="scientific">Pseudoroseicyclus tamaricis</name>
    <dbReference type="NCBI Taxonomy" id="2705421"/>
    <lineage>
        <taxon>Bacteria</taxon>
        <taxon>Pseudomonadati</taxon>
        <taxon>Pseudomonadota</taxon>
        <taxon>Alphaproteobacteria</taxon>
        <taxon>Rhodobacterales</taxon>
        <taxon>Paracoccaceae</taxon>
        <taxon>Pseudoroseicyclus</taxon>
    </lineage>
</organism>
<comment type="cofactor">
    <cofactor evidence="1">
        <name>Zn(2+)</name>
        <dbReference type="ChEBI" id="CHEBI:29105"/>
    </cofactor>
</comment>
<evidence type="ECO:0000256" key="8">
    <source>
        <dbReference type="SAM" id="SignalP"/>
    </source>
</evidence>
<protein>
    <submittedName>
        <fullName evidence="10">Protease</fullName>
    </submittedName>
</protein>